<gene>
    <name evidence="4" type="ORF">EV650_3176</name>
</gene>
<dbReference type="EMBL" id="SODF01000001">
    <property type="protein sequence ID" value="TDW24300.1"/>
    <property type="molecule type" value="Genomic_DNA"/>
</dbReference>
<dbReference type="Pfam" id="PF01557">
    <property type="entry name" value="FAA_hydrolase"/>
    <property type="match status" value="1"/>
</dbReference>
<dbReference type="GO" id="GO:0044281">
    <property type="term" value="P:small molecule metabolic process"/>
    <property type="evidence" value="ECO:0007669"/>
    <property type="project" value="UniProtKB-ARBA"/>
</dbReference>
<dbReference type="SUPFAM" id="SSF56529">
    <property type="entry name" value="FAH"/>
    <property type="match status" value="1"/>
</dbReference>
<evidence type="ECO:0000256" key="2">
    <source>
        <dbReference type="ARBA" id="ARBA00022723"/>
    </source>
</evidence>
<evidence type="ECO:0000256" key="1">
    <source>
        <dbReference type="ARBA" id="ARBA00010211"/>
    </source>
</evidence>
<dbReference type="Proteomes" id="UP000295447">
    <property type="component" value="Unassembled WGS sequence"/>
</dbReference>
<dbReference type="InterPro" id="IPR051121">
    <property type="entry name" value="FAH"/>
</dbReference>
<dbReference type="AlphaFoldDB" id="A0A4R8A7J5"/>
<evidence type="ECO:0000259" key="3">
    <source>
        <dbReference type="Pfam" id="PF01557"/>
    </source>
</evidence>
<dbReference type="Gene3D" id="3.90.850.10">
    <property type="entry name" value="Fumarylacetoacetase-like, C-terminal domain"/>
    <property type="match status" value="1"/>
</dbReference>
<comment type="similarity">
    <text evidence="1">Belongs to the FAH family.</text>
</comment>
<dbReference type="PANTHER" id="PTHR42796">
    <property type="entry name" value="FUMARYLACETOACETATE HYDROLASE DOMAIN-CONTAINING PROTEIN 2A-RELATED"/>
    <property type="match status" value="1"/>
</dbReference>
<proteinExistence type="inferred from homology"/>
<dbReference type="OrthoDB" id="9805307at2"/>
<dbReference type="GO" id="GO:0003824">
    <property type="term" value="F:catalytic activity"/>
    <property type="evidence" value="ECO:0007669"/>
    <property type="project" value="InterPro"/>
</dbReference>
<protein>
    <submittedName>
        <fullName evidence="4">2-keto-4-pentenoate hydratase/2-oxohepta-3-ene-1,7-dioic acid hydratase in catechol pathway</fullName>
    </submittedName>
</protein>
<comment type="caution">
    <text evidence="4">The sequence shown here is derived from an EMBL/GenBank/DDBJ whole genome shotgun (WGS) entry which is preliminary data.</text>
</comment>
<organism evidence="4 5">
    <name type="scientific">Kribbella kalugense</name>
    <dbReference type="NCBI Taxonomy" id="2512221"/>
    <lineage>
        <taxon>Bacteria</taxon>
        <taxon>Bacillati</taxon>
        <taxon>Actinomycetota</taxon>
        <taxon>Actinomycetes</taxon>
        <taxon>Propionibacteriales</taxon>
        <taxon>Kribbellaceae</taxon>
        <taxon>Kribbella</taxon>
    </lineage>
</organism>
<keyword evidence="2" id="KW-0479">Metal-binding</keyword>
<evidence type="ECO:0000313" key="4">
    <source>
        <dbReference type="EMBL" id="TDW24300.1"/>
    </source>
</evidence>
<dbReference type="GO" id="GO:0046872">
    <property type="term" value="F:metal ion binding"/>
    <property type="evidence" value="ECO:0007669"/>
    <property type="project" value="UniProtKB-KW"/>
</dbReference>
<evidence type="ECO:0000313" key="5">
    <source>
        <dbReference type="Proteomes" id="UP000295447"/>
    </source>
</evidence>
<reference evidence="4 5" key="1">
    <citation type="submission" date="2019-03" db="EMBL/GenBank/DDBJ databases">
        <title>Genomic Encyclopedia of Type Strains, Phase III (KMG-III): the genomes of soil and plant-associated and newly described type strains.</title>
        <authorList>
            <person name="Whitman W."/>
        </authorList>
    </citation>
    <scope>NUCLEOTIDE SEQUENCE [LARGE SCALE GENOMIC DNA]</scope>
    <source>
        <strain evidence="4 5">VKM Ac-2570</strain>
    </source>
</reference>
<dbReference type="PANTHER" id="PTHR42796:SF4">
    <property type="entry name" value="FUMARYLACETOACETATE HYDROLASE DOMAIN-CONTAINING PROTEIN 2A"/>
    <property type="match status" value="1"/>
</dbReference>
<name>A0A4R8A7J5_9ACTN</name>
<accession>A0A4R8A7J5</accession>
<dbReference type="InterPro" id="IPR036663">
    <property type="entry name" value="Fumarylacetoacetase_C_sf"/>
</dbReference>
<keyword evidence="5" id="KW-1185">Reference proteome</keyword>
<feature type="domain" description="Fumarylacetoacetase-like C-terminal" evidence="3">
    <location>
        <begin position="69"/>
        <end position="280"/>
    </location>
</feature>
<dbReference type="InterPro" id="IPR011234">
    <property type="entry name" value="Fumarylacetoacetase-like_C"/>
</dbReference>
<sequence length="287" mass="31353">MKLATIWDGSRSVVAVESDNGWIDTGNPSMLELIQAGEDGLHSARAAVDGSTEPIAVERFLAPITPRRILGTAINYKTHALENPDWVDPGDPMVSWWKGPHAVVGPDDPIVLPSNAVIDRGNWFDTTYEVELLMVIAKDAKFVRSEDADDYIFGYTLINDVTAAGLMLKHAQMMLGKNVDTFAPIGPVIVTKDEFDFENAHISCDVNGVTVQDEPVANMLHRPERLIEWVSSIITIDAGDCISTGTPRGTALWHPDHPWLKPGDVVTVREPSIGQLTNPVSAPQQTL</sequence>